<accession>A0A8J2NHK8</accession>
<dbReference type="AlphaFoldDB" id="A0A8J2NHK8"/>
<name>A0A8J2NHK8_9HEXA</name>
<comment type="caution">
    <text evidence="1">The sequence shown here is derived from an EMBL/GenBank/DDBJ whole genome shotgun (WGS) entry which is preliminary data.</text>
</comment>
<proteinExistence type="predicted"/>
<dbReference type="EMBL" id="CAJVCH010012958">
    <property type="protein sequence ID" value="CAG7673542.1"/>
    <property type="molecule type" value="Genomic_DNA"/>
</dbReference>
<gene>
    <name evidence="1" type="ORF">AFUS01_LOCUS2279</name>
</gene>
<dbReference type="Proteomes" id="UP000708208">
    <property type="component" value="Unassembled WGS sequence"/>
</dbReference>
<reference evidence="1" key="1">
    <citation type="submission" date="2021-06" db="EMBL/GenBank/DDBJ databases">
        <authorList>
            <person name="Hodson N. C."/>
            <person name="Mongue J. A."/>
            <person name="Jaron S. K."/>
        </authorList>
    </citation>
    <scope>NUCLEOTIDE SEQUENCE</scope>
</reference>
<organism evidence="1 2">
    <name type="scientific">Allacma fusca</name>
    <dbReference type="NCBI Taxonomy" id="39272"/>
    <lineage>
        <taxon>Eukaryota</taxon>
        <taxon>Metazoa</taxon>
        <taxon>Ecdysozoa</taxon>
        <taxon>Arthropoda</taxon>
        <taxon>Hexapoda</taxon>
        <taxon>Collembola</taxon>
        <taxon>Symphypleona</taxon>
        <taxon>Sminthuridae</taxon>
        <taxon>Allacma</taxon>
    </lineage>
</organism>
<protein>
    <submittedName>
        <fullName evidence="1">Uncharacterized protein</fullName>
    </submittedName>
</protein>
<sequence>YRSYSISQKNEIGCLDGF</sequence>
<feature type="non-terminal residue" evidence="1">
    <location>
        <position position="1"/>
    </location>
</feature>
<evidence type="ECO:0000313" key="1">
    <source>
        <dbReference type="EMBL" id="CAG7673542.1"/>
    </source>
</evidence>
<evidence type="ECO:0000313" key="2">
    <source>
        <dbReference type="Proteomes" id="UP000708208"/>
    </source>
</evidence>
<keyword evidence="2" id="KW-1185">Reference proteome</keyword>